<reference evidence="7 8" key="1">
    <citation type="submission" date="2020-10" db="EMBL/GenBank/DDBJ databases">
        <title>Complete genome sequence of Corynebacterium massiliense DSM 45435, type strain of Corynebacterium massiliense.</title>
        <authorList>
            <person name="Busche T."/>
            <person name="Kalinowski J."/>
            <person name="Ruckert C."/>
        </authorList>
    </citation>
    <scope>NUCLEOTIDE SEQUENCE [LARGE SCALE GENOMIC DNA]</scope>
    <source>
        <strain evidence="7 8">DSM 45435</strain>
    </source>
</reference>
<evidence type="ECO:0000313" key="7">
    <source>
        <dbReference type="EMBL" id="WCZ33273.1"/>
    </source>
</evidence>
<dbReference type="Gene3D" id="3.40.190.10">
    <property type="entry name" value="Periplasmic binding protein-like II"/>
    <property type="match status" value="2"/>
</dbReference>
<dbReference type="CDD" id="cd13690">
    <property type="entry name" value="PBP2_GluB"/>
    <property type="match status" value="1"/>
</dbReference>
<gene>
    <name evidence="7" type="primary">glnH</name>
    <name evidence="7" type="ORF">CMASS_09305</name>
</gene>
<dbReference type="PANTHER" id="PTHR30085">
    <property type="entry name" value="AMINO ACID ABC TRANSPORTER PERMEASE"/>
    <property type="match status" value="1"/>
</dbReference>
<accession>A0ABY7UAJ2</accession>
<feature type="compositionally biased region" description="Basic and acidic residues" evidence="4">
    <location>
        <begin position="354"/>
        <end position="378"/>
    </location>
</feature>
<organism evidence="7 8">
    <name type="scientific">Corynebacterium massiliense DSM 45435</name>
    <dbReference type="NCBI Taxonomy" id="1121364"/>
    <lineage>
        <taxon>Bacteria</taxon>
        <taxon>Bacillati</taxon>
        <taxon>Actinomycetota</taxon>
        <taxon>Actinomycetes</taxon>
        <taxon>Mycobacteriales</taxon>
        <taxon>Corynebacteriaceae</taxon>
        <taxon>Corynebacterium</taxon>
    </lineage>
</organism>
<feature type="signal peptide" evidence="5">
    <location>
        <begin position="1"/>
        <end position="32"/>
    </location>
</feature>
<keyword evidence="3 5" id="KW-0732">Signal</keyword>
<comment type="similarity">
    <text evidence="1">Belongs to the bacterial solute-binding protein 3 family.</text>
</comment>
<evidence type="ECO:0000259" key="6">
    <source>
        <dbReference type="SMART" id="SM00062"/>
    </source>
</evidence>
<feature type="domain" description="Solute-binding protein family 3/N-terminal" evidence="6">
    <location>
        <begin position="113"/>
        <end position="340"/>
    </location>
</feature>
<proteinExistence type="inferred from homology"/>
<evidence type="ECO:0000256" key="3">
    <source>
        <dbReference type="ARBA" id="ARBA00022729"/>
    </source>
</evidence>
<dbReference type="SUPFAM" id="SSF53850">
    <property type="entry name" value="Periplasmic binding protein-like II"/>
    <property type="match status" value="1"/>
</dbReference>
<dbReference type="EMBL" id="CP063189">
    <property type="protein sequence ID" value="WCZ33273.1"/>
    <property type="molecule type" value="Genomic_DNA"/>
</dbReference>
<evidence type="ECO:0000256" key="1">
    <source>
        <dbReference type="ARBA" id="ARBA00010333"/>
    </source>
</evidence>
<protein>
    <submittedName>
        <fullName evidence="7">ABC transporter glutamine-binding protein GlnH</fullName>
    </submittedName>
</protein>
<evidence type="ECO:0000256" key="2">
    <source>
        <dbReference type="ARBA" id="ARBA00022448"/>
    </source>
</evidence>
<dbReference type="PROSITE" id="PS51257">
    <property type="entry name" value="PROKAR_LIPOPROTEIN"/>
    <property type="match status" value="1"/>
</dbReference>
<dbReference type="InterPro" id="IPR051455">
    <property type="entry name" value="Bact_solute-bind_prot3"/>
</dbReference>
<dbReference type="Pfam" id="PF00497">
    <property type="entry name" value="SBP_bac_3"/>
    <property type="match status" value="1"/>
</dbReference>
<dbReference type="RefSeq" id="WP_022862974.1">
    <property type="nucleotide sequence ID" value="NZ_ATVG01000005.1"/>
</dbReference>
<keyword evidence="8" id="KW-1185">Reference proteome</keyword>
<name>A0ABY7UAJ2_9CORY</name>
<dbReference type="InterPro" id="IPR001638">
    <property type="entry name" value="Solute-binding_3/MltF_N"/>
</dbReference>
<feature type="region of interest" description="Disordered" evidence="4">
    <location>
        <begin position="353"/>
        <end position="378"/>
    </location>
</feature>
<sequence>MPTRFRPLAAVVTAATLTATLAGCASPLPHKAAPEATDRINDLRRNHSELPAGAELEAAGTQEGHVPDVDGAEPSWRPSVENDAGTKNDAGTENEADRNTPEGRVPDIVKRGRLIVGVDPSLNLLSFREGATGELRGFEIDLAREIARDIFGDPDKVDFKFLNTSGPEDAIDSGQVDLLLRNTSITPERQEDMAFSIPYLRADIRLLTNVDSPITAARETAGRTVCASRDSTPVDQARKDTPMANILITRSWSDCLMAIQEGQADAVITDDTILSGMVAQDPYTHIVGEALNTSYYGAVIPKPTRAHDTRGLIRQVNSTIERVRDDDTLHHLHDKWFGPYLDYQPLPAPQYYPADKEPALARDSQRTRDAVIKEADRG</sequence>
<evidence type="ECO:0000256" key="5">
    <source>
        <dbReference type="SAM" id="SignalP"/>
    </source>
</evidence>
<evidence type="ECO:0000256" key="4">
    <source>
        <dbReference type="SAM" id="MobiDB-lite"/>
    </source>
</evidence>
<dbReference type="SMART" id="SM00062">
    <property type="entry name" value="PBPb"/>
    <property type="match status" value="1"/>
</dbReference>
<feature type="compositionally biased region" description="Basic and acidic residues" evidence="4">
    <location>
        <begin position="95"/>
        <end position="105"/>
    </location>
</feature>
<dbReference type="Proteomes" id="UP001220064">
    <property type="component" value="Chromosome"/>
</dbReference>
<evidence type="ECO:0000313" key="8">
    <source>
        <dbReference type="Proteomes" id="UP001220064"/>
    </source>
</evidence>
<feature type="region of interest" description="Disordered" evidence="4">
    <location>
        <begin position="57"/>
        <end position="105"/>
    </location>
</feature>
<keyword evidence="2" id="KW-0813">Transport</keyword>
<dbReference type="PANTHER" id="PTHR30085:SF6">
    <property type="entry name" value="ABC TRANSPORTER GLUTAMINE-BINDING PROTEIN GLNH"/>
    <property type="match status" value="1"/>
</dbReference>
<feature type="chain" id="PRO_5047076954" evidence="5">
    <location>
        <begin position="33"/>
        <end position="378"/>
    </location>
</feature>